<accession>A0A410H4Z5</accession>
<evidence type="ECO:0000259" key="8">
    <source>
        <dbReference type="Pfam" id="PF00185"/>
    </source>
</evidence>
<proteinExistence type="inferred from homology"/>
<organism evidence="10 11">
    <name type="scientific">Hydrogenovibrio thermophilus</name>
    <dbReference type="NCBI Taxonomy" id="265883"/>
    <lineage>
        <taxon>Bacteria</taxon>
        <taxon>Pseudomonadati</taxon>
        <taxon>Pseudomonadota</taxon>
        <taxon>Gammaproteobacteria</taxon>
        <taxon>Thiotrichales</taxon>
        <taxon>Piscirickettsiaceae</taxon>
        <taxon>Hydrogenovibrio</taxon>
    </lineage>
</organism>
<evidence type="ECO:0000256" key="3">
    <source>
        <dbReference type="ARBA" id="ARBA00022679"/>
    </source>
</evidence>
<evidence type="ECO:0000256" key="5">
    <source>
        <dbReference type="ARBA" id="ARBA00043884"/>
    </source>
</evidence>
<evidence type="ECO:0000313" key="10">
    <source>
        <dbReference type="EMBL" id="QAB15989.1"/>
    </source>
</evidence>
<dbReference type="HAMAP" id="MF_00001">
    <property type="entry name" value="Asp_carb_tr"/>
    <property type="match status" value="1"/>
</dbReference>
<dbReference type="UniPathway" id="UPA00070">
    <property type="reaction ID" value="UER00116"/>
</dbReference>
<dbReference type="NCBIfam" id="TIGR00670">
    <property type="entry name" value="asp_carb_tr"/>
    <property type="match status" value="1"/>
</dbReference>
<dbReference type="EC" id="2.1.3.2" evidence="7"/>
<dbReference type="PANTHER" id="PTHR45753:SF6">
    <property type="entry name" value="ASPARTATE CARBAMOYLTRANSFERASE"/>
    <property type="match status" value="1"/>
</dbReference>
<keyword evidence="3 7" id="KW-0808">Transferase</keyword>
<dbReference type="PRINTS" id="PR00100">
    <property type="entry name" value="AOTCASE"/>
</dbReference>
<dbReference type="InterPro" id="IPR006132">
    <property type="entry name" value="Asp/Orn_carbamoyltranf_P-bd"/>
</dbReference>
<feature type="binding site" evidence="7">
    <location>
        <position position="69"/>
    </location>
    <ligand>
        <name>carbamoyl phosphate</name>
        <dbReference type="ChEBI" id="CHEBI:58228"/>
    </ligand>
</feature>
<dbReference type="KEGG" id="htr:EPV75_10085"/>
<dbReference type="InterPro" id="IPR006130">
    <property type="entry name" value="Asp/Orn_carbamoylTrfase"/>
</dbReference>
<evidence type="ECO:0000256" key="6">
    <source>
        <dbReference type="ARBA" id="ARBA00048859"/>
    </source>
</evidence>
<dbReference type="GO" id="GO:0004070">
    <property type="term" value="F:aspartate carbamoyltransferase activity"/>
    <property type="evidence" value="ECO:0007669"/>
    <property type="project" value="UniProtKB-UniRule"/>
</dbReference>
<evidence type="ECO:0000313" key="11">
    <source>
        <dbReference type="Proteomes" id="UP000285478"/>
    </source>
</evidence>
<dbReference type="GO" id="GO:0006207">
    <property type="term" value="P:'de novo' pyrimidine nucleobase biosynthetic process"/>
    <property type="evidence" value="ECO:0007669"/>
    <property type="project" value="InterPro"/>
</dbReference>
<feature type="binding site" evidence="7">
    <location>
        <position position="278"/>
    </location>
    <ligand>
        <name>carbamoyl phosphate</name>
        <dbReference type="ChEBI" id="CHEBI:58228"/>
    </ligand>
</feature>
<dbReference type="Pfam" id="PF00185">
    <property type="entry name" value="OTCace"/>
    <property type="match status" value="1"/>
</dbReference>
<dbReference type="PANTHER" id="PTHR45753">
    <property type="entry name" value="ORNITHINE CARBAMOYLTRANSFERASE, MITOCHONDRIAL"/>
    <property type="match status" value="1"/>
</dbReference>
<dbReference type="AlphaFoldDB" id="A0A410H4Z5"/>
<keyword evidence="11" id="KW-1185">Reference proteome</keyword>
<dbReference type="GO" id="GO:0005829">
    <property type="term" value="C:cytosol"/>
    <property type="evidence" value="ECO:0007669"/>
    <property type="project" value="TreeGrafter"/>
</dbReference>
<comment type="function">
    <text evidence="5 7">Catalyzes the condensation of carbamoyl phosphate and aspartate to form carbamoyl aspartate and inorganic phosphate, the committed step in the de novo pyrimidine nucleotide biosynthesis pathway.</text>
</comment>
<dbReference type="PROSITE" id="PS00097">
    <property type="entry name" value="CARBAMOYLTRANSFERASE"/>
    <property type="match status" value="1"/>
</dbReference>
<dbReference type="RefSeq" id="WP_128385303.1">
    <property type="nucleotide sequence ID" value="NZ_CP035033.1"/>
</dbReference>
<feature type="domain" description="Aspartate/ornithine carbamoyltransferase Asp/Orn-binding" evidence="8">
    <location>
        <begin position="169"/>
        <end position="315"/>
    </location>
</feature>
<dbReference type="GO" id="GO:0044205">
    <property type="term" value="P:'de novo' UMP biosynthetic process"/>
    <property type="evidence" value="ECO:0007669"/>
    <property type="project" value="UniProtKB-UniRule"/>
</dbReference>
<feature type="binding site" evidence="7">
    <location>
        <position position="149"/>
    </location>
    <ligand>
        <name>carbamoyl phosphate</name>
        <dbReference type="ChEBI" id="CHEBI:58228"/>
    </ligand>
</feature>
<feature type="binding site" evidence="7">
    <location>
        <position position="237"/>
    </location>
    <ligand>
        <name>L-aspartate</name>
        <dbReference type="ChEBI" id="CHEBI:29991"/>
    </ligand>
</feature>
<dbReference type="InterPro" id="IPR006131">
    <property type="entry name" value="Asp_carbamoyltransf_Asp/Orn-bd"/>
</dbReference>
<dbReference type="InterPro" id="IPR002082">
    <property type="entry name" value="Asp_carbamoyltransf"/>
</dbReference>
<comment type="pathway">
    <text evidence="1 7">Pyrimidine metabolism; UMP biosynthesis via de novo pathway; (S)-dihydroorotate from bicarbonate: step 2/3.</text>
</comment>
<protein>
    <recommendedName>
        <fullName evidence="7">Aspartate carbamoyltransferase</fullName>
        <ecNumber evidence="7">2.1.3.2</ecNumber>
    </recommendedName>
    <alternativeName>
        <fullName evidence="7">Aspartate transcarbamylase</fullName>
        <shortName evidence="7">ATCase</shortName>
    </alternativeName>
</protein>
<feature type="binding site" evidence="7">
    <location>
        <position position="97"/>
    </location>
    <ligand>
        <name>L-aspartate</name>
        <dbReference type="ChEBI" id="CHEBI:29991"/>
    </ligand>
</feature>
<feature type="binding site" evidence="7">
    <location>
        <position position="152"/>
    </location>
    <ligand>
        <name>carbamoyl phosphate</name>
        <dbReference type="ChEBI" id="CHEBI:58228"/>
    </ligand>
</feature>
<sequence length="339" mass="37678">MRLTTPNIQLNEQGKLRHFLTLEGLKQHHLTEILDVAESFIDPTSGQIKKVPNLHGKTIMNLFFEPSTRTLTTFEIAEKRLSADVVNLNIETSSTKKGETLLDTLWNLEAMLADVFVVRHSESGAAHFIAKHVAPHVHVVNAGDGQHAHPTQAMLDMFTIRKHKGDIYDLKVAIIGDVQHSRVVRSQIQALSILEAREIRVIGPKTLMPSHPEALGVHVYEHIEEGLDGVDVIINVRLQSERMKSALLPSGKEFFNLYGLTKERLGYAKPDAIVMHPGPVNRGVEIDSEVVDGHQSVILEQVTYGIAVRMAVMSVIIENARQLNESKLSEAKATEETEA</sequence>
<keyword evidence="4 7" id="KW-0665">Pyrimidine biosynthesis</keyword>
<reference evidence="10 11" key="1">
    <citation type="journal article" date="2018" name="Environ. Microbiol.">
        <title>Genomes of ubiquitous marine and hypersaline Hydrogenovibrio, Thiomicrorhabdus and Thiomicrospira spp. encode a diversity of mechanisms to sustain chemolithoautotrophy in heterogeneous environments.</title>
        <authorList>
            <person name="Scott K.M."/>
            <person name="Williams J."/>
            <person name="Porter C.M.B."/>
            <person name="Russel S."/>
            <person name="Harmer T.L."/>
            <person name="Paul J.H."/>
            <person name="Antonen K.M."/>
            <person name="Bridges M.K."/>
            <person name="Camper G.J."/>
            <person name="Campla C.K."/>
            <person name="Casella L.G."/>
            <person name="Chase E."/>
            <person name="Conrad J.W."/>
            <person name="Cruz M.C."/>
            <person name="Dunlap D.S."/>
            <person name="Duran L."/>
            <person name="Fahsbender E.M."/>
            <person name="Goldsmith D.B."/>
            <person name="Keeley R.F."/>
            <person name="Kondoff M.R."/>
            <person name="Kussy B.I."/>
            <person name="Lane M.K."/>
            <person name="Lawler S."/>
            <person name="Leigh B.A."/>
            <person name="Lewis C."/>
            <person name="Lostal L.M."/>
            <person name="Marking D."/>
            <person name="Mancera P.A."/>
            <person name="McClenthan E.C."/>
            <person name="McIntyre E.A."/>
            <person name="Mine J.A."/>
            <person name="Modi S."/>
            <person name="Moore B.D."/>
            <person name="Morgan W.A."/>
            <person name="Nelson K.M."/>
            <person name="Nguyen K.N."/>
            <person name="Ogburn N."/>
            <person name="Parrino D.G."/>
            <person name="Pedapudi A.D."/>
            <person name="Pelham R.P."/>
            <person name="Preece A.M."/>
            <person name="Rampersad E.A."/>
            <person name="Richardson J.C."/>
            <person name="Rodgers C.M."/>
            <person name="Schaffer B.L."/>
            <person name="Sheridan N.E."/>
            <person name="Solone M.R."/>
            <person name="Staley Z.R."/>
            <person name="Tabuchi M."/>
            <person name="Waide R.J."/>
            <person name="Wanjugi P.W."/>
            <person name="Young S."/>
            <person name="Clum A."/>
            <person name="Daum C."/>
            <person name="Huntemann M."/>
            <person name="Ivanova N."/>
            <person name="Kyrpides N."/>
            <person name="Mikhailova N."/>
            <person name="Palaniappan K."/>
            <person name="Pillay M."/>
            <person name="Reddy T.B.K."/>
            <person name="Shapiro N."/>
            <person name="Stamatis D."/>
            <person name="Varghese N."/>
            <person name="Woyke T."/>
            <person name="Boden R."/>
            <person name="Freyermuth S.K."/>
            <person name="Kerfeld C.A."/>
        </authorList>
    </citation>
    <scope>NUCLEOTIDE SEQUENCE [LARGE SCALE GENOMIC DNA]</scope>
    <source>
        <strain evidence="10 11">JR-2</strain>
    </source>
</reference>
<feature type="binding site" evidence="7">
    <location>
        <position position="279"/>
    </location>
    <ligand>
        <name>carbamoyl phosphate</name>
        <dbReference type="ChEBI" id="CHEBI:58228"/>
    </ligand>
</feature>
<comment type="catalytic activity">
    <reaction evidence="6 7">
        <text>carbamoyl phosphate + L-aspartate = N-carbamoyl-L-aspartate + phosphate + H(+)</text>
        <dbReference type="Rhea" id="RHEA:20013"/>
        <dbReference type="ChEBI" id="CHEBI:15378"/>
        <dbReference type="ChEBI" id="CHEBI:29991"/>
        <dbReference type="ChEBI" id="CHEBI:32814"/>
        <dbReference type="ChEBI" id="CHEBI:43474"/>
        <dbReference type="ChEBI" id="CHEBI:58228"/>
        <dbReference type="EC" id="2.1.3.2"/>
    </reaction>
</comment>
<feature type="binding site" evidence="7">
    <location>
        <position position="182"/>
    </location>
    <ligand>
        <name>L-aspartate</name>
        <dbReference type="ChEBI" id="CHEBI:29991"/>
    </ligand>
</feature>
<dbReference type="GO" id="GO:0016597">
    <property type="term" value="F:amino acid binding"/>
    <property type="evidence" value="ECO:0007669"/>
    <property type="project" value="InterPro"/>
</dbReference>
<dbReference type="Proteomes" id="UP000285478">
    <property type="component" value="Chromosome"/>
</dbReference>
<evidence type="ECO:0000256" key="7">
    <source>
        <dbReference type="HAMAP-Rule" id="MF_00001"/>
    </source>
</evidence>
<evidence type="ECO:0000256" key="4">
    <source>
        <dbReference type="ARBA" id="ARBA00022975"/>
    </source>
</evidence>
<comment type="subunit">
    <text evidence="7">Heterododecamer (2C3:3R2) of six catalytic PyrB chains organized as two trimers (C3), and six regulatory PyrI chains organized as three dimers (R2).</text>
</comment>
<evidence type="ECO:0000256" key="1">
    <source>
        <dbReference type="ARBA" id="ARBA00004852"/>
    </source>
</evidence>
<evidence type="ECO:0000256" key="2">
    <source>
        <dbReference type="ARBA" id="ARBA00008896"/>
    </source>
</evidence>
<dbReference type="GO" id="GO:0006520">
    <property type="term" value="P:amino acid metabolic process"/>
    <property type="evidence" value="ECO:0007669"/>
    <property type="project" value="InterPro"/>
</dbReference>
<name>A0A410H4Z5_9GAMM</name>
<dbReference type="NCBIfam" id="NF002032">
    <property type="entry name" value="PRK00856.1"/>
    <property type="match status" value="1"/>
</dbReference>
<dbReference type="SUPFAM" id="SSF53671">
    <property type="entry name" value="Aspartate/ornithine carbamoyltransferase"/>
    <property type="match status" value="1"/>
</dbReference>
<gene>
    <name evidence="7" type="primary">pyrB</name>
    <name evidence="10" type="ORF">EPV75_10085</name>
</gene>
<dbReference type="Gene3D" id="3.40.50.1370">
    <property type="entry name" value="Aspartate/ornithine carbamoyltransferase"/>
    <property type="match status" value="2"/>
</dbReference>
<feature type="binding site" evidence="7">
    <location>
        <position position="70"/>
    </location>
    <ligand>
        <name>carbamoyl phosphate</name>
        <dbReference type="ChEBI" id="CHEBI:58228"/>
    </ligand>
</feature>
<evidence type="ECO:0000259" key="9">
    <source>
        <dbReference type="Pfam" id="PF02729"/>
    </source>
</evidence>
<comment type="similarity">
    <text evidence="2 7">Belongs to the aspartate/ornithine carbamoyltransferase superfamily. ATCase family.</text>
</comment>
<feature type="domain" description="Aspartate/ornithine carbamoyltransferase carbamoyl-P binding" evidence="9">
    <location>
        <begin position="17"/>
        <end position="161"/>
    </location>
</feature>
<feature type="binding site" evidence="7">
    <location>
        <position position="119"/>
    </location>
    <ligand>
        <name>carbamoyl phosphate</name>
        <dbReference type="ChEBI" id="CHEBI:58228"/>
    </ligand>
</feature>
<dbReference type="Pfam" id="PF02729">
    <property type="entry name" value="OTCace_N"/>
    <property type="match status" value="1"/>
</dbReference>
<dbReference type="InterPro" id="IPR036901">
    <property type="entry name" value="Asp/Orn_carbamoylTrfase_sf"/>
</dbReference>
<dbReference type="PRINTS" id="PR00101">
    <property type="entry name" value="ATCASE"/>
</dbReference>
<dbReference type="EMBL" id="CP035033">
    <property type="protein sequence ID" value="QAB15989.1"/>
    <property type="molecule type" value="Genomic_DNA"/>
</dbReference>